<feature type="domain" description="OmpR/PhoB-type" evidence="3">
    <location>
        <begin position="17"/>
        <end position="88"/>
    </location>
</feature>
<dbReference type="PANTHER" id="PTHR47691">
    <property type="entry name" value="REGULATOR-RELATED"/>
    <property type="match status" value="1"/>
</dbReference>
<dbReference type="Pfam" id="PF13401">
    <property type="entry name" value="AAA_22"/>
    <property type="match status" value="1"/>
</dbReference>
<evidence type="ECO:0000259" key="4">
    <source>
        <dbReference type="SMART" id="SM01043"/>
    </source>
</evidence>
<dbReference type="Proteomes" id="UP001500390">
    <property type="component" value="Unassembled WGS sequence"/>
</dbReference>
<dbReference type="SMART" id="SM00862">
    <property type="entry name" value="Trans_reg_C"/>
    <property type="match status" value="1"/>
</dbReference>
<dbReference type="InterPro" id="IPR036388">
    <property type="entry name" value="WH-like_DNA-bd_sf"/>
</dbReference>
<dbReference type="SMART" id="SM01043">
    <property type="entry name" value="BTAD"/>
    <property type="match status" value="1"/>
</dbReference>
<gene>
    <name evidence="5" type="ORF">GCM10023153_26050</name>
</gene>
<evidence type="ECO:0000313" key="5">
    <source>
        <dbReference type="EMBL" id="GAA4399666.1"/>
    </source>
</evidence>
<keyword evidence="6" id="KW-1185">Reference proteome</keyword>
<evidence type="ECO:0000256" key="1">
    <source>
        <dbReference type="ARBA" id="ARBA00005820"/>
    </source>
</evidence>
<sequence>MRIRVLGPVEVETPAGRGPVTGQRPRDVLAVLVQRRGRSVPPEVLLDLVWGDAALGLNPTAVHTVVARLRRQLPAPDLVRTGREGYLLPPEVDVDAVDHEHLIRSARDLRSAGQVDEAVRRYRRALALWSGPLAYEGVTDELVLAERTRLEDAKATANEQLATLLLEGGTVPHLEEALAVANDLVGEFPLREGPTRLVMRAAYALGSQAEALRAYADLRARLREELGIDPSPPTQALHAQVLAQAESLVAPARLEHRRITTAIPVPASETVGREEDLERLRRWREAGHRLLTLVGPGGVGKSRLLHELGREVSGELVYVDLSGLREASAQEVAAAICIEYRLGAAGPDPVATLSAALTRAHLTVLVDEAEWSSTAVATIARVLMEHCPGVSMVITSRTPLGVPGERLVPVELLDCPQSGEAGALARTLPAVRLLEARLTDRAPGLLITDDDGDLLGQIVRDVDGLPLGIELIAGQAATRSLTELSELTSRRLDVEDDRATGTDRHRSLRALAQSGIDRLGPAERATFRGVGVFRGSFTADAARVVVGDAATDHILRALARDAIIQLDRRGPRVRFRLLRTMRDLALELVAETGPDELARLQSRHREWYADRWRGVPFHDEMLNEVQDGFEDYLHALENALACRDAHSVAGLGVTLGWYWLFHEAATTHWLDRILRSSLLGPADHAKIALMQRSLNESLTPHATAPDAATTKALLADDPEWAVWAGLVESIGAYVVGDVDTALLEAEALLEPAATTAAHALPEVLATVAVMRATAGRHDAALTAAEEAWHLIGSSPGVIQLSAVVAKIGLALLDAGHPSRALAILTKAIDDADRRLGVEPSGSLLLNAGWAALDCEVPEQAAYWFDRALNESPRVVQCFLAEAASGASATLCRLGVPGARGHSAAAAELCRRQGVPVFPRLTAAVDAAATSTGGADGDLEGGQDVSRWVAVRDDELIAPICEAIQAVRQRTRP</sequence>
<dbReference type="CDD" id="cd15831">
    <property type="entry name" value="BTAD"/>
    <property type="match status" value="1"/>
</dbReference>
<evidence type="ECO:0008006" key="7">
    <source>
        <dbReference type="Google" id="ProtNLM"/>
    </source>
</evidence>
<comment type="caution">
    <text evidence="5">The sequence shown here is derived from an EMBL/GenBank/DDBJ whole genome shotgun (WGS) entry which is preliminary data.</text>
</comment>
<dbReference type="InterPro" id="IPR001867">
    <property type="entry name" value="OmpR/PhoB-type_DNA-bd"/>
</dbReference>
<dbReference type="InterPro" id="IPR011990">
    <property type="entry name" value="TPR-like_helical_dom_sf"/>
</dbReference>
<dbReference type="EMBL" id="BAABFX010000036">
    <property type="protein sequence ID" value="GAA4399666.1"/>
    <property type="molecule type" value="Genomic_DNA"/>
</dbReference>
<organism evidence="5 6">
    <name type="scientific">Ornithinibacter aureus</name>
    <dbReference type="NCBI Taxonomy" id="622664"/>
    <lineage>
        <taxon>Bacteria</taxon>
        <taxon>Bacillati</taxon>
        <taxon>Actinomycetota</taxon>
        <taxon>Actinomycetes</taxon>
        <taxon>Micrococcales</taxon>
        <taxon>Intrasporangiaceae</taxon>
        <taxon>Ornithinibacter</taxon>
    </lineage>
</organism>
<dbReference type="InterPro" id="IPR049945">
    <property type="entry name" value="AAA_22"/>
</dbReference>
<feature type="domain" description="Bacterial transcriptional activator" evidence="4">
    <location>
        <begin position="94"/>
        <end position="242"/>
    </location>
</feature>
<evidence type="ECO:0000259" key="3">
    <source>
        <dbReference type="SMART" id="SM00862"/>
    </source>
</evidence>
<evidence type="ECO:0000256" key="2">
    <source>
        <dbReference type="ARBA" id="ARBA00023125"/>
    </source>
</evidence>
<reference evidence="6" key="1">
    <citation type="journal article" date="2019" name="Int. J. Syst. Evol. Microbiol.">
        <title>The Global Catalogue of Microorganisms (GCM) 10K type strain sequencing project: providing services to taxonomists for standard genome sequencing and annotation.</title>
        <authorList>
            <consortium name="The Broad Institute Genomics Platform"/>
            <consortium name="The Broad Institute Genome Sequencing Center for Infectious Disease"/>
            <person name="Wu L."/>
            <person name="Ma J."/>
        </authorList>
    </citation>
    <scope>NUCLEOTIDE SEQUENCE [LARGE SCALE GENOMIC DNA]</scope>
    <source>
        <strain evidence="6">JCM 17738</strain>
    </source>
</reference>
<dbReference type="PANTHER" id="PTHR47691:SF3">
    <property type="entry name" value="HTH-TYPE TRANSCRIPTIONAL REGULATOR RV0890C-RELATED"/>
    <property type="match status" value="1"/>
</dbReference>
<evidence type="ECO:0000313" key="6">
    <source>
        <dbReference type="Proteomes" id="UP001500390"/>
    </source>
</evidence>
<dbReference type="InterPro" id="IPR005158">
    <property type="entry name" value="BTAD"/>
</dbReference>
<dbReference type="Gene3D" id="3.40.50.300">
    <property type="entry name" value="P-loop containing nucleotide triphosphate hydrolases"/>
    <property type="match status" value="1"/>
</dbReference>
<dbReference type="Gene3D" id="1.25.40.10">
    <property type="entry name" value="Tetratricopeptide repeat domain"/>
    <property type="match status" value="2"/>
</dbReference>
<dbReference type="SUPFAM" id="SSF52540">
    <property type="entry name" value="P-loop containing nucleoside triphosphate hydrolases"/>
    <property type="match status" value="1"/>
</dbReference>
<dbReference type="RefSeq" id="WP_159900106.1">
    <property type="nucleotide sequence ID" value="NZ_BAABFX010000036.1"/>
</dbReference>
<dbReference type="SUPFAM" id="SSF48452">
    <property type="entry name" value="TPR-like"/>
    <property type="match status" value="2"/>
</dbReference>
<dbReference type="SUPFAM" id="SSF46894">
    <property type="entry name" value="C-terminal effector domain of the bipartite response regulators"/>
    <property type="match status" value="1"/>
</dbReference>
<dbReference type="Pfam" id="PF00486">
    <property type="entry name" value="Trans_reg_C"/>
    <property type="match status" value="1"/>
</dbReference>
<keyword evidence="2" id="KW-0238">DNA-binding</keyword>
<dbReference type="Gene3D" id="1.10.10.10">
    <property type="entry name" value="Winged helix-like DNA-binding domain superfamily/Winged helix DNA-binding domain"/>
    <property type="match status" value="1"/>
</dbReference>
<proteinExistence type="inferred from homology"/>
<comment type="similarity">
    <text evidence="1">Belongs to the AfsR/DnrI/RedD regulatory family.</text>
</comment>
<protein>
    <recommendedName>
        <fullName evidence="7">OmpR/PhoB-type domain-containing protein</fullName>
    </recommendedName>
</protein>
<dbReference type="InterPro" id="IPR027417">
    <property type="entry name" value="P-loop_NTPase"/>
</dbReference>
<dbReference type="InterPro" id="IPR016032">
    <property type="entry name" value="Sig_transdc_resp-reg_C-effctor"/>
</dbReference>
<dbReference type="Pfam" id="PF03704">
    <property type="entry name" value="BTAD"/>
    <property type="match status" value="1"/>
</dbReference>
<accession>A0ABP8K2Y1</accession>
<name>A0ABP8K2Y1_9MICO</name>